<name>A0ABN2SVE4_9PSEU</name>
<evidence type="ECO:0000313" key="2">
    <source>
        <dbReference type="Proteomes" id="UP001501116"/>
    </source>
</evidence>
<dbReference type="EMBL" id="BAAANN010000070">
    <property type="protein sequence ID" value="GAA1993248.1"/>
    <property type="molecule type" value="Genomic_DNA"/>
</dbReference>
<accession>A0ABN2SVE4</accession>
<proteinExistence type="predicted"/>
<protein>
    <submittedName>
        <fullName evidence="1">Uncharacterized protein</fullName>
    </submittedName>
</protein>
<organism evidence="1 2">
    <name type="scientific">Amycolatopsis minnesotensis</name>
    <dbReference type="NCBI Taxonomy" id="337894"/>
    <lineage>
        <taxon>Bacteria</taxon>
        <taxon>Bacillati</taxon>
        <taxon>Actinomycetota</taxon>
        <taxon>Actinomycetes</taxon>
        <taxon>Pseudonocardiales</taxon>
        <taxon>Pseudonocardiaceae</taxon>
        <taxon>Amycolatopsis</taxon>
    </lineage>
</organism>
<gene>
    <name evidence="1" type="ORF">GCM10009754_85560</name>
</gene>
<reference evidence="1 2" key="1">
    <citation type="journal article" date="2019" name="Int. J. Syst. Evol. Microbiol.">
        <title>The Global Catalogue of Microorganisms (GCM) 10K type strain sequencing project: providing services to taxonomists for standard genome sequencing and annotation.</title>
        <authorList>
            <consortium name="The Broad Institute Genomics Platform"/>
            <consortium name="The Broad Institute Genome Sequencing Center for Infectious Disease"/>
            <person name="Wu L."/>
            <person name="Ma J."/>
        </authorList>
    </citation>
    <scope>NUCLEOTIDE SEQUENCE [LARGE SCALE GENOMIC DNA]</scope>
    <source>
        <strain evidence="1 2">JCM 14545</strain>
    </source>
</reference>
<dbReference type="Proteomes" id="UP001501116">
    <property type="component" value="Unassembled WGS sequence"/>
</dbReference>
<keyword evidence="2" id="KW-1185">Reference proteome</keyword>
<sequence>MDSEEVEARVVRAAVALFLVSQHFFLESIRAGATGRQVVDLPDV</sequence>
<comment type="caution">
    <text evidence="1">The sequence shown here is derived from an EMBL/GenBank/DDBJ whole genome shotgun (WGS) entry which is preliminary data.</text>
</comment>
<evidence type="ECO:0000313" key="1">
    <source>
        <dbReference type="EMBL" id="GAA1993248.1"/>
    </source>
</evidence>